<dbReference type="InterPro" id="IPR009003">
    <property type="entry name" value="Peptidase_S1_PA"/>
</dbReference>
<comment type="caution">
    <text evidence="2">The sequence shown here is derived from an EMBL/GenBank/DDBJ whole genome shotgun (WGS) entry which is preliminary data.</text>
</comment>
<dbReference type="EMBL" id="JAVIJP010000048">
    <property type="protein sequence ID" value="KAL3625774.1"/>
    <property type="molecule type" value="Genomic_DNA"/>
</dbReference>
<accession>A0ABD3C8P8</accession>
<organism evidence="2 3">
    <name type="scientific">Castilleja foliolosa</name>
    <dbReference type="NCBI Taxonomy" id="1961234"/>
    <lineage>
        <taxon>Eukaryota</taxon>
        <taxon>Viridiplantae</taxon>
        <taxon>Streptophyta</taxon>
        <taxon>Embryophyta</taxon>
        <taxon>Tracheophyta</taxon>
        <taxon>Spermatophyta</taxon>
        <taxon>Magnoliopsida</taxon>
        <taxon>eudicotyledons</taxon>
        <taxon>Gunneridae</taxon>
        <taxon>Pentapetalae</taxon>
        <taxon>asterids</taxon>
        <taxon>lamiids</taxon>
        <taxon>Lamiales</taxon>
        <taxon>Orobanchaceae</taxon>
        <taxon>Pedicularideae</taxon>
        <taxon>Castillejinae</taxon>
        <taxon>Castilleja</taxon>
    </lineage>
</organism>
<sequence length="256" mass="27608">MRVLGESWCFCNGSGKSERMKAAIFSGKAPAMAQINSGGTGFLIHRNLLLTTRANLPSVAAVEAAEIRLHNAQSATLFPHRFFITSSVLDLTMVGLDTLDGDSNPAMQPPHYLKTCSKPNLELGSTVYLLGYTEKQELTVGEGKVVIATDNLIKLSTDGVAWSPGSAGFDVHGNLTFMVCDPMKLATSPNTKSSSTSSSSTSSGKKDSPMQFGIPIPITRHWLSQHWEGNILKTRLITQIGSAKHGLKYEDNSHEN</sequence>
<proteinExistence type="predicted"/>
<evidence type="ECO:0000313" key="3">
    <source>
        <dbReference type="Proteomes" id="UP001632038"/>
    </source>
</evidence>
<keyword evidence="3" id="KW-1185">Reference proteome</keyword>
<dbReference type="Proteomes" id="UP001632038">
    <property type="component" value="Unassembled WGS sequence"/>
</dbReference>
<feature type="compositionally biased region" description="Low complexity" evidence="1">
    <location>
        <begin position="187"/>
        <end position="203"/>
    </location>
</feature>
<feature type="region of interest" description="Disordered" evidence="1">
    <location>
        <begin position="187"/>
        <end position="210"/>
    </location>
</feature>
<reference evidence="3" key="1">
    <citation type="journal article" date="2024" name="IScience">
        <title>Strigolactones Initiate the Formation of Haustorium-like Structures in Castilleja.</title>
        <authorList>
            <person name="Buerger M."/>
            <person name="Peterson D."/>
            <person name="Chory J."/>
        </authorList>
    </citation>
    <scope>NUCLEOTIDE SEQUENCE [LARGE SCALE GENOMIC DNA]</scope>
</reference>
<dbReference type="SUPFAM" id="SSF50494">
    <property type="entry name" value="Trypsin-like serine proteases"/>
    <property type="match status" value="1"/>
</dbReference>
<gene>
    <name evidence="2" type="ORF">CASFOL_030303</name>
</gene>
<name>A0ABD3C8P8_9LAMI</name>
<dbReference type="AlphaFoldDB" id="A0ABD3C8P8"/>
<evidence type="ECO:0000313" key="2">
    <source>
        <dbReference type="EMBL" id="KAL3625774.1"/>
    </source>
</evidence>
<dbReference type="PANTHER" id="PTHR35729">
    <property type="entry name" value="T1B9.12 PROTEIN"/>
    <property type="match status" value="1"/>
</dbReference>
<protein>
    <submittedName>
        <fullName evidence="2">Uncharacterized protein</fullName>
    </submittedName>
</protein>
<evidence type="ECO:0000256" key="1">
    <source>
        <dbReference type="SAM" id="MobiDB-lite"/>
    </source>
</evidence>
<dbReference type="PANTHER" id="PTHR35729:SF1">
    <property type="entry name" value="T1B9.12 PROTEIN"/>
    <property type="match status" value="1"/>
</dbReference>